<gene>
    <name evidence="2" type="ORF">PR048_022991</name>
</gene>
<evidence type="ECO:0000256" key="1">
    <source>
        <dbReference type="SAM" id="MobiDB-lite"/>
    </source>
</evidence>
<name>A0ABQ9GSW2_9NEOP</name>
<dbReference type="EMBL" id="JARBHB010000009">
    <property type="protein sequence ID" value="KAJ8875100.1"/>
    <property type="molecule type" value="Genomic_DNA"/>
</dbReference>
<evidence type="ECO:0000313" key="2">
    <source>
        <dbReference type="EMBL" id="KAJ8875100.1"/>
    </source>
</evidence>
<accession>A0ABQ9GSW2</accession>
<organism evidence="2 3">
    <name type="scientific">Dryococelus australis</name>
    <dbReference type="NCBI Taxonomy" id="614101"/>
    <lineage>
        <taxon>Eukaryota</taxon>
        <taxon>Metazoa</taxon>
        <taxon>Ecdysozoa</taxon>
        <taxon>Arthropoda</taxon>
        <taxon>Hexapoda</taxon>
        <taxon>Insecta</taxon>
        <taxon>Pterygota</taxon>
        <taxon>Neoptera</taxon>
        <taxon>Polyneoptera</taxon>
        <taxon>Phasmatodea</taxon>
        <taxon>Verophasmatodea</taxon>
        <taxon>Anareolatae</taxon>
        <taxon>Phasmatidae</taxon>
        <taxon>Eurycanthinae</taxon>
        <taxon>Dryococelus</taxon>
    </lineage>
</organism>
<keyword evidence="3" id="KW-1185">Reference proteome</keyword>
<feature type="region of interest" description="Disordered" evidence="1">
    <location>
        <begin position="36"/>
        <end position="59"/>
    </location>
</feature>
<comment type="caution">
    <text evidence="2">The sequence shown here is derived from an EMBL/GenBank/DDBJ whole genome shotgun (WGS) entry which is preliminary data.</text>
</comment>
<evidence type="ECO:0000313" key="3">
    <source>
        <dbReference type="Proteomes" id="UP001159363"/>
    </source>
</evidence>
<dbReference type="Proteomes" id="UP001159363">
    <property type="component" value="Chromosome 8"/>
</dbReference>
<proteinExistence type="predicted"/>
<sequence length="84" mass="9977">MEEVRSDFGQRFRRNPPPKQTLLRWEHILSSTLDVKDKTRSGRPSVRGEACSLVERSQWRDRPRSRRVNDLRDWAYPGRPRGST</sequence>
<protein>
    <submittedName>
        <fullName evidence="2">Uncharacterized protein</fullName>
    </submittedName>
</protein>
<reference evidence="2 3" key="1">
    <citation type="submission" date="2023-02" db="EMBL/GenBank/DDBJ databases">
        <title>LHISI_Scaffold_Assembly.</title>
        <authorList>
            <person name="Stuart O.P."/>
            <person name="Cleave R."/>
            <person name="Magrath M.J.L."/>
            <person name="Mikheyev A.S."/>
        </authorList>
    </citation>
    <scope>NUCLEOTIDE SEQUENCE [LARGE SCALE GENOMIC DNA]</scope>
    <source>
        <strain evidence="2">Daus_M_001</strain>
        <tissue evidence="2">Leg muscle</tissue>
    </source>
</reference>